<evidence type="ECO:0000259" key="6">
    <source>
        <dbReference type="Pfam" id="PF16363"/>
    </source>
</evidence>
<comment type="catalytic activity">
    <reaction evidence="1">
        <text>UDP-alpha-D-glucose = UDP-alpha-D-galactose</text>
        <dbReference type="Rhea" id="RHEA:22168"/>
        <dbReference type="ChEBI" id="CHEBI:58885"/>
        <dbReference type="ChEBI" id="CHEBI:66914"/>
        <dbReference type="EC" id="5.1.3.2"/>
    </reaction>
</comment>
<name>A0A6P5EH62_ANACO</name>
<evidence type="ECO:0000256" key="1">
    <source>
        <dbReference type="ARBA" id="ARBA00000083"/>
    </source>
</evidence>
<dbReference type="GO" id="GO:0003978">
    <property type="term" value="F:UDP-glucose 4-epimerase activity"/>
    <property type="evidence" value="ECO:0007669"/>
    <property type="project" value="UniProtKB-EC"/>
</dbReference>
<dbReference type="RefSeq" id="XP_020082766.1">
    <property type="nucleotide sequence ID" value="XM_020227177.1"/>
</dbReference>
<dbReference type="InterPro" id="IPR036291">
    <property type="entry name" value="NAD(P)-bd_dom_sf"/>
</dbReference>
<dbReference type="Gene3D" id="3.40.50.720">
    <property type="entry name" value="NAD(P)-binding Rossmann-like Domain"/>
    <property type="match status" value="1"/>
</dbReference>
<dbReference type="PANTHER" id="PTHR43725:SF15">
    <property type="entry name" value="BIFUNCTIONAL UDP-GLUCOSE 4-EPIMERASE AND UDP-XYLOSE 4-EPIMERASE 1"/>
    <property type="match status" value="1"/>
</dbReference>
<reference evidence="8" key="2">
    <citation type="submission" date="2025-08" db="UniProtKB">
        <authorList>
            <consortium name="RefSeq"/>
        </authorList>
    </citation>
    <scope>IDENTIFICATION</scope>
    <source>
        <tissue evidence="8">Leaf</tissue>
    </source>
</reference>
<dbReference type="AlphaFoldDB" id="A0A6P5EH62"/>
<sequence>MAPPPSSSASTERETMTTRRSVLVTGGAGFIGSHTVLQLLREGFHVSIIDNLDNSVPEALDRVRALAGPALAQNLRFFLGDLRSKEDLEKVFSSKRYDA</sequence>
<keyword evidence="7" id="KW-1185">Reference proteome</keyword>
<evidence type="ECO:0000256" key="4">
    <source>
        <dbReference type="ARBA" id="ARBA00023144"/>
    </source>
</evidence>
<feature type="non-terminal residue" evidence="8">
    <location>
        <position position="99"/>
    </location>
</feature>
<keyword evidence="4" id="KW-0299">Galactose metabolism</keyword>
<comment type="pathway">
    <text evidence="2">Carbohydrate metabolism; galactose metabolism.</text>
</comment>
<evidence type="ECO:0000313" key="7">
    <source>
        <dbReference type="Proteomes" id="UP000515123"/>
    </source>
</evidence>
<dbReference type="PANTHER" id="PTHR43725">
    <property type="entry name" value="UDP-GLUCOSE 4-EPIMERASE"/>
    <property type="match status" value="1"/>
</dbReference>
<dbReference type="GO" id="GO:0005829">
    <property type="term" value="C:cytosol"/>
    <property type="evidence" value="ECO:0007669"/>
    <property type="project" value="TreeGrafter"/>
</dbReference>
<dbReference type="Proteomes" id="UP000515123">
    <property type="component" value="Unplaced"/>
</dbReference>
<organism evidence="7 8">
    <name type="scientific">Ananas comosus</name>
    <name type="common">Pineapple</name>
    <name type="synonym">Ananas ananas</name>
    <dbReference type="NCBI Taxonomy" id="4615"/>
    <lineage>
        <taxon>Eukaryota</taxon>
        <taxon>Viridiplantae</taxon>
        <taxon>Streptophyta</taxon>
        <taxon>Embryophyta</taxon>
        <taxon>Tracheophyta</taxon>
        <taxon>Spermatophyta</taxon>
        <taxon>Magnoliopsida</taxon>
        <taxon>Liliopsida</taxon>
        <taxon>Poales</taxon>
        <taxon>Bromeliaceae</taxon>
        <taxon>Bromelioideae</taxon>
        <taxon>Ananas</taxon>
    </lineage>
</organism>
<reference evidence="7" key="1">
    <citation type="journal article" date="2015" name="Nat. Genet.">
        <title>The pineapple genome and the evolution of CAM photosynthesis.</title>
        <authorList>
            <person name="Ming R."/>
            <person name="VanBuren R."/>
            <person name="Wai C.M."/>
            <person name="Tang H."/>
            <person name="Schatz M.C."/>
            <person name="Bowers J.E."/>
            <person name="Lyons E."/>
            <person name="Wang M.L."/>
            <person name="Chen J."/>
            <person name="Biggers E."/>
            <person name="Zhang J."/>
            <person name="Huang L."/>
            <person name="Zhang L."/>
            <person name="Miao W."/>
            <person name="Zhang J."/>
            <person name="Ye Z."/>
            <person name="Miao C."/>
            <person name="Lin Z."/>
            <person name="Wang H."/>
            <person name="Zhou H."/>
            <person name="Yim W.C."/>
            <person name="Priest H.D."/>
            <person name="Zheng C."/>
            <person name="Woodhouse M."/>
            <person name="Edger P.P."/>
            <person name="Guyot R."/>
            <person name="Guo H.B."/>
            <person name="Guo H."/>
            <person name="Zheng G."/>
            <person name="Singh R."/>
            <person name="Sharma A."/>
            <person name="Min X."/>
            <person name="Zheng Y."/>
            <person name="Lee H."/>
            <person name="Gurtowski J."/>
            <person name="Sedlazeck F.J."/>
            <person name="Harkess A."/>
            <person name="McKain M.R."/>
            <person name="Liao Z."/>
            <person name="Fang J."/>
            <person name="Liu J."/>
            <person name="Zhang X."/>
            <person name="Zhang Q."/>
            <person name="Hu W."/>
            <person name="Qin Y."/>
            <person name="Wang K."/>
            <person name="Chen L.Y."/>
            <person name="Shirley N."/>
            <person name="Lin Y.R."/>
            <person name="Liu L.Y."/>
            <person name="Hernandez A.G."/>
            <person name="Wright C.L."/>
            <person name="Bulone V."/>
            <person name="Tuskan G.A."/>
            <person name="Heath K."/>
            <person name="Zee F."/>
            <person name="Moore P.H."/>
            <person name="Sunkar R."/>
            <person name="Leebens-Mack J.H."/>
            <person name="Mockler T."/>
            <person name="Bennetzen J.L."/>
            <person name="Freeling M."/>
            <person name="Sankoff D."/>
            <person name="Paterson A.H."/>
            <person name="Zhu X."/>
            <person name="Yang X."/>
            <person name="Smith J.A."/>
            <person name="Cushman J.C."/>
            <person name="Paull R.E."/>
            <person name="Yu Q."/>
        </authorList>
    </citation>
    <scope>NUCLEOTIDE SEQUENCE [LARGE SCALE GENOMIC DNA]</scope>
    <source>
        <strain evidence="7">cv. F153</strain>
    </source>
</reference>
<feature type="domain" description="NAD(P)-binding" evidence="6">
    <location>
        <begin position="23"/>
        <end position="98"/>
    </location>
</feature>
<dbReference type="GeneID" id="109706380"/>
<accession>A0A6P5EH62</accession>
<gene>
    <name evidence="8" type="primary">LOC109706380</name>
</gene>
<evidence type="ECO:0000256" key="2">
    <source>
        <dbReference type="ARBA" id="ARBA00004947"/>
    </source>
</evidence>
<evidence type="ECO:0000256" key="5">
    <source>
        <dbReference type="ARBA" id="ARBA00023277"/>
    </source>
</evidence>
<dbReference type="InterPro" id="IPR016040">
    <property type="entry name" value="NAD(P)-bd_dom"/>
</dbReference>
<proteinExistence type="predicted"/>
<keyword evidence="5" id="KW-0119">Carbohydrate metabolism</keyword>
<evidence type="ECO:0000313" key="8">
    <source>
        <dbReference type="RefSeq" id="XP_020082766.1"/>
    </source>
</evidence>
<dbReference type="EC" id="5.1.3.2" evidence="3"/>
<dbReference type="Pfam" id="PF16363">
    <property type="entry name" value="GDP_Man_Dehyd"/>
    <property type="match status" value="1"/>
</dbReference>
<protein>
    <recommendedName>
        <fullName evidence="3">UDP-glucose 4-epimerase</fullName>
        <ecNumber evidence="3">5.1.3.2</ecNumber>
    </recommendedName>
</protein>
<dbReference type="SUPFAM" id="SSF51735">
    <property type="entry name" value="NAD(P)-binding Rossmann-fold domains"/>
    <property type="match status" value="1"/>
</dbReference>
<evidence type="ECO:0000256" key="3">
    <source>
        <dbReference type="ARBA" id="ARBA00013189"/>
    </source>
</evidence>
<dbReference type="GO" id="GO:0006012">
    <property type="term" value="P:galactose metabolic process"/>
    <property type="evidence" value="ECO:0007669"/>
    <property type="project" value="UniProtKB-KW"/>
</dbReference>
<dbReference type="OrthoDB" id="9402762at2759"/>